<evidence type="ECO:0000313" key="4">
    <source>
        <dbReference type="Proteomes" id="UP000242815"/>
    </source>
</evidence>
<dbReference type="Proteomes" id="UP000242815">
    <property type="component" value="Unassembled WGS sequence"/>
</dbReference>
<dbReference type="AlphaFoldDB" id="A0A1I6AM53"/>
<evidence type="ECO:0000256" key="1">
    <source>
        <dbReference type="SAM" id="MobiDB-lite"/>
    </source>
</evidence>
<feature type="chain" id="PRO_5043456008" evidence="2">
    <location>
        <begin position="23"/>
        <end position="310"/>
    </location>
</feature>
<protein>
    <submittedName>
        <fullName evidence="3">Uncharacterized protein</fullName>
    </submittedName>
</protein>
<dbReference type="RefSeq" id="WP_090537304.1">
    <property type="nucleotide sequence ID" value="NZ_FOYD01000002.1"/>
</dbReference>
<keyword evidence="2" id="KW-0732">Signal</keyword>
<reference evidence="3 4" key="1">
    <citation type="submission" date="2016-10" db="EMBL/GenBank/DDBJ databases">
        <authorList>
            <person name="de Groot N.N."/>
        </authorList>
    </citation>
    <scope>NUCLEOTIDE SEQUENCE [LARGE SCALE GENOMIC DNA]</scope>
    <source>
        <strain evidence="3 4">JCM 18415</strain>
    </source>
</reference>
<dbReference type="STRING" id="1002526.SAMN05216578_102229"/>
<dbReference type="OrthoDB" id="6848942at2"/>
<accession>A0A1I6AM53</accession>
<dbReference type="EMBL" id="FOYD01000002">
    <property type="protein sequence ID" value="SFQ69766.1"/>
    <property type="molecule type" value="Genomic_DNA"/>
</dbReference>
<proteinExistence type="predicted"/>
<name>A0A1I6AM53_9GAMM</name>
<gene>
    <name evidence="3" type="ORF">SAMN05216578_102229</name>
</gene>
<evidence type="ECO:0000313" key="3">
    <source>
        <dbReference type="EMBL" id="SFQ69766.1"/>
    </source>
</evidence>
<feature type="compositionally biased region" description="Polar residues" evidence="1">
    <location>
        <begin position="132"/>
        <end position="152"/>
    </location>
</feature>
<organism evidence="3 4">
    <name type="scientific">Halopseudomonas formosensis</name>
    <dbReference type="NCBI Taxonomy" id="1002526"/>
    <lineage>
        <taxon>Bacteria</taxon>
        <taxon>Pseudomonadati</taxon>
        <taxon>Pseudomonadota</taxon>
        <taxon>Gammaproteobacteria</taxon>
        <taxon>Pseudomonadales</taxon>
        <taxon>Pseudomonadaceae</taxon>
        <taxon>Halopseudomonas</taxon>
    </lineage>
</organism>
<sequence>MKNLHLPATLSLALILPIGLHADEKPFDEPWLGSRLEQQTPAGSVPALTAAPLAPALPDEQHYLAQPGSGVDQTLLMETLKRFRAAYQQGGEPRMAVYFNRELSDEVREWVPGSHHSISSSHEQSATFNSLQTGPVSAQGSASATMQTQSRHYTGDTGKRQDMRESWHWQFEDAITATLLEGGANIVDRAVIFRQMAHAQPQTAGMDGSMSSLRNETSALNSYADVLIEMKVTRSDTALGYDFRASARDVQSGRILATAFVNGNQGRQHNVDVAAASGYALRQDNYLTLEQVSQELTLKLMQSLSRHWGA</sequence>
<feature type="signal peptide" evidence="2">
    <location>
        <begin position="1"/>
        <end position="22"/>
    </location>
</feature>
<evidence type="ECO:0000256" key="2">
    <source>
        <dbReference type="SAM" id="SignalP"/>
    </source>
</evidence>
<feature type="region of interest" description="Disordered" evidence="1">
    <location>
        <begin position="132"/>
        <end position="159"/>
    </location>
</feature>